<evidence type="ECO:0000313" key="1">
    <source>
        <dbReference type="EMBL" id="QYS89467.1"/>
    </source>
</evidence>
<dbReference type="EMBL" id="CP067378">
    <property type="protein sequence ID" value="QYS89467.1"/>
    <property type="molecule type" value="Genomic_DNA"/>
</dbReference>
<protein>
    <submittedName>
        <fullName evidence="1">Uncharacterized protein</fullName>
    </submittedName>
</protein>
<dbReference type="Proteomes" id="UP000824721">
    <property type="component" value="Chromosome"/>
</dbReference>
<proteinExistence type="predicted"/>
<reference evidence="1" key="1">
    <citation type="submission" date="2020-12" db="EMBL/GenBank/DDBJ databases">
        <title>Genome sequencing of genetic groups of Flavobacterium columnare.</title>
        <authorList>
            <person name="Waldbieser G.C."/>
            <person name="Griffin M.J."/>
            <person name="LaFrentz B.R."/>
        </authorList>
    </citation>
    <scope>NUCLEOTIDE SEQUENCE</scope>
    <source>
        <strain evidence="1">90-106</strain>
    </source>
</reference>
<sequence>MKEIIEKISLRARVAFIILCMEKSVKNIGYNVSWDKVFKIFWLQTNIKFVDEWLYEVSKIMPESILEDEYEENITITLEDYFELKKLYKNTPKFIFDLMELAFECGTIDLYGEIENNSDKTMQSVLRCIEIMYNNNIELPNIDLLKKYSISENRGWGREFTKEQIFNESN</sequence>
<accession>A0A8G0KSN6</accession>
<name>A0A8G0KSN6_9FLAO</name>
<dbReference type="KEGG" id="fdv:JJC05_04090"/>
<gene>
    <name evidence="1" type="ORF">JJC05_04090</name>
</gene>
<dbReference type="AlphaFoldDB" id="A0A8G0KSN6"/>
<organism evidence="1">
    <name type="scientific">Flavobacterium columnare</name>
    <dbReference type="NCBI Taxonomy" id="996"/>
    <lineage>
        <taxon>Bacteria</taxon>
        <taxon>Pseudomonadati</taxon>
        <taxon>Bacteroidota</taxon>
        <taxon>Flavobacteriia</taxon>
        <taxon>Flavobacteriales</taxon>
        <taxon>Flavobacteriaceae</taxon>
        <taxon>Flavobacterium</taxon>
    </lineage>
</organism>